<dbReference type="InterPro" id="IPR023986">
    <property type="entry name" value="GlycosylTfrase_MSMEG0565"/>
</dbReference>
<sequence length="382" mass="41182">MTFQGRLGILTYSTKPRGGVVHSLELAEALQARGVDVHLFALGGPGDSFYRPTSVPFTLFPAIEGATTLDEKVFASVDSMAAGLAQTAADFNLLHAQDCISARAAARIRDAGLGPSVVRTVHHVDDFTTQALIDCQRKAILEPDHVLVVSRAWQEALERDYGVASQIVHNGVRPDRFPPISNDVRSQLRDSVGAKDRTVLLAVGGVEPRKGSRELFEAVGLLKAQGRRVVLVILGGHSFQDYEAYRLETLGLLPGLDLTLGQDILQLGTVDDLTLARWFRAADILTYPSVKEGFGLVALEALAADLPVVASSIPVFGEFLTDHVNALLPRVSDPAAIAHAIDEIILDPALRASLVVAGRTVVPEFTWDASAARHETLYADFR</sequence>
<feature type="domain" description="Glycosyl transferase family 1" evidence="2">
    <location>
        <begin position="189"/>
        <end position="359"/>
    </location>
</feature>
<protein>
    <submittedName>
        <fullName evidence="4">Unannotated protein</fullName>
    </submittedName>
</protein>
<dbReference type="InterPro" id="IPR028098">
    <property type="entry name" value="Glyco_trans_4-like_N"/>
</dbReference>
<name>A0A6J6SYM9_9ZZZZ</name>
<reference evidence="4" key="1">
    <citation type="submission" date="2020-05" db="EMBL/GenBank/DDBJ databases">
        <authorList>
            <person name="Chiriac C."/>
            <person name="Salcher M."/>
            <person name="Ghai R."/>
            <person name="Kavagutti S V."/>
        </authorList>
    </citation>
    <scope>NUCLEOTIDE SEQUENCE</scope>
</reference>
<dbReference type="NCBIfam" id="TIGR04047">
    <property type="entry name" value="MSMEG_0565_glyc"/>
    <property type="match status" value="1"/>
</dbReference>
<dbReference type="PANTHER" id="PTHR46401:SF2">
    <property type="entry name" value="GLYCOSYLTRANSFERASE WBBK-RELATED"/>
    <property type="match status" value="1"/>
</dbReference>
<dbReference type="SUPFAM" id="SSF53756">
    <property type="entry name" value="UDP-Glycosyltransferase/glycogen phosphorylase"/>
    <property type="match status" value="1"/>
</dbReference>
<dbReference type="AlphaFoldDB" id="A0A6J6SYM9"/>
<dbReference type="PANTHER" id="PTHR46401">
    <property type="entry name" value="GLYCOSYLTRANSFERASE WBBK-RELATED"/>
    <property type="match status" value="1"/>
</dbReference>
<dbReference type="CDD" id="cd03801">
    <property type="entry name" value="GT4_PimA-like"/>
    <property type="match status" value="1"/>
</dbReference>
<proteinExistence type="predicted"/>
<gene>
    <name evidence="4" type="ORF">UFOPK2810_00272</name>
</gene>
<dbReference type="EMBL" id="CAEZYZ010000029">
    <property type="protein sequence ID" value="CAB4739991.1"/>
    <property type="molecule type" value="Genomic_DNA"/>
</dbReference>
<evidence type="ECO:0000256" key="1">
    <source>
        <dbReference type="ARBA" id="ARBA00022679"/>
    </source>
</evidence>
<evidence type="ECO:0000259" key="3">
    <source>
        <dbReference type="Pfam" id="PF13439"/>
    </source>
</evidence>
<organism evidence="4">
    <name type="scientific">freshwater metagenome</name>
    <dbReference type="NCBI Taxonomy" id="449393"/>
    <lineage>
        <taxon>unclassified sequences</taxon>
        <taxon>metagenomes</taxon>
        <taxon>ecological metagenomes</taxon>
    </lineage>
</organism>
<evidence type="ECO:0000259" key="2">
    <source>
        <dbReference type="Pfam" id="PF00534"/>
    </source>
</evidence>
<dbReference type="InterPro" id="IPR001296">
    <property type="entry name" value="Glyco_trans_1"/>
</dbReference>
<feature type="domain" description="Glycosyltransferase subfamily 4-like N-terminal" evidence="3">
    <location>
        <begin position="17"/>
        <end position="176"/>
    </location>
</feature>
<dbReference type="GO" id="GO:0009103">
    <property type="term" value="P:lipopolysaccharide biosynthetic process"/>
    <property type="evidence" value="ECO:0007669"/>
    <property type="project" value="TreeGrafter"/>
</dbReference>
<dbReference type="GO" id="GO:0016757">
    <property type="term" value="F:glycosyltransferase activity"/>
    <property type="evidence" value="ECO:0007669"/>
    <property type="project" value="InterPro"/>
</dbReference>
<accession>A0A6J6SYM9</accession>
<evidence type="ECO:0000313" key="4">
    <source>
        <dbReference type="EMBL" id="CAB4739991.1"/>
    </source>
</evidence>
<dbReference type="Pfam" id="PF13439">
    <property type="entry name" value="Glyco_transf_4"/>
    <property type="match status" value="1"/>
</dbReference>
<keyword evidence="1" id="KW-0808">Transferase</keyword>
<dbReference type="Pfam" id="PF00534">
    <property type="entry name" value="Glycos_transf_1"/>
    <property type="match status" value="1"/>
</dbReference>
<dbReference type="Gene3D" id="3.40.50.2000">
    <property type="entry name" value="Glycogen Phosphorylase B"/>
    <property type="match status" value="2"/>
</dbReference>